<dbReference type="GO" id="GO:0005829">
    <property type="term" value="C:cytosol"/>
    <property type="evidence" value="ECO:0007669"/>
    <property type="project" value="TreeGrafter"/>
</dbReference>
<dbReference type="EMBL" id="CP122566">
    <property type="protein sequence ID" value="WGH92915.1"/>
    <property type="molecule type" value="Genomic_DNA"/>
</dbReference>
<dbReference type="CDD" id="cd00093">
    <property type="entry name" value="HTH_XRE"/>
    <property type="match status" value="1"/>
</dbReference>
<dbReference type="GO" id="GO:0003700">
    <property type="term" value="F:DNA-binding transcription factor activity"/>
    <property type="evidence" value="ECO:0007669"/>
    <property type="project" value="TreeGrafter"/>
</dbReference>
<evidence type="ECO:0000313" key="4">
    <source>
        <dbReference type="EMBL" id="WGH92915.1"/>
    </source>
</evidence>
<evidence type="ECO:0000256" key="2">
    <source>
        <dbReference type="SAM" id="MobiDB-lite"/>
    </source>
</evidence>
<gene>
    <name evidence="4" type="ORF">QDX21_11555</name>
</gene>
<reference evidence="4 5" key="1">
    <citation type="submission" date="2023-03" db="EMBL/GenBank/DDBJ databases">
        <title>Complete genome sequences of several Auritidibacter ignavus strains isolated from ear infections.</title>
        <authorList>
            <person name="Baehr T."/>
            <person name="Baumhoegger A.M."/>
        </authorList>
    </citation>
    <scope>NUCLEOTIDE SEQUENCE [LARGE SCALE GENOMIC DNA]</scope>
    <source>
        <strain evidence="4 5">BABAE-6</strain>
    </source>
</reference>
<proteinExistence type="predicted"/>
<dbReference type="InterPro" id="IPR050807">
    <property type="entry name" value="TransReg_Diox_bact_type"/>
</dbReference>
<dbReference type="AlphaFoldDB" id="A0AAJ6AGJ6"/>
<dbReference type="PROSITE" id="PS50943">
    <property type="entry name" value="HTH_CROC1"/>
    <property type="match status" value="1"/>
</dbReference>
<dbReference type="SUPFAM" id="SSF47413">
    <property type="entry name" value="lambda repressor-like DNA-binding domains"/>
    <property type="match status" value="1"/>
</dbReference>
<dbReference type="InterPro" id="IPR010982">
    <property type="entry name" value="Lambda_DNA-bd_dom_sf"/>
</dbReference>
<dbReference type="Proteomes" id="UP001224674">
    <property type="component" value="Chromosome"/>
</dbReference>
<dbReference type="InterPro" id="IPR014710">
    <property type="entry name" value="RmlC-like_jellyroll"/>
</dbReference>
<dbReference type="Gene3D" id="1.10.260.40">
    <property type="entry name" value="lambda repressor-like DNA-binding domains"/>
    <property type="match status" value="1"/>
</dbReference>
<accession>A0AAJ6AGJ6</accession>
<dbReference type="SMART" id="SM00530">
    <property type="entry name" value="HTH_XRE"/>
    <property type="match status" value="1"/>
</dbReference>
<evidence type="ECO:0000256" key="1">
    <source>
        <dbReference type="ARBA" id="ARBA00023125"/>
    </source>
</evidence>
<evidence type="ECO:0000259" key="3">
    <source>
        <dbReference type="PROSITE" id="PS50943"/>
    </source>
</evidence>
<dbReference type="InterPro" id="IPR011051">
    <property type="entry name" value="RmlC_Cupin_sf"/>
</dbReference>
<dbReference type="InterPro" id="IPR001387">
    <property type="entry name" value="Cro/C1-type_HTH"/>
</dbReference>
<evidence type="ECO:0000313" key="5">
    <source>
        <dbReference type="Proteomes" id="UP001224674"/>
    </source>
</evidence>
<dbReference type="Pfam" id="PF01381">
    <property type="entry name" value="HTH_3"/>
    <property type="match status" value="1"/>
</dbReference>
<dbReference type="RefSeq" id="WP_233242871.1">
    <property type="nucleotide sequence ID" value="NZ_CP122561.1"/>
</dbReference>
<feature type="region of interest" description="Disordered" evidence="2">
    <location>
        <begin position="1"/>
        <end position="27"/>
    </location>
</feature>
<dbReference type="CDD" id="cd02209">
    <property type="entry name" value="cupin_XRE_C"/>
    <property type="match status" value="1"/>
</dbReference>
<organism evidence="4 5">
    <name type="scientific">Auritidibacter ignavus</name>
    <dbReference type="NCBI Taxonomy" id="678932"/>
    <lineage>
        <taxon>Bacteria</taxon>
        <taxon>Bacillati</taxon>
        <taxon>Actinomycetota</taxon>
        <taxon>Actinomycetes</taxon>
        <taxon>Micrococcales</taxon>
        <taxon>Micrococcaceae</taxon>
        <taxon>Auritidibacter</taxon>
    </lineage>
</organism>
<keyword evidence="1" id="KW-0238">DNA-binding</keyword>
<dbReference type="SUPFAM" id="SSF51182">
    <property type="entry name" value="RmlC-like cupins"/>
    <property type="match status" value="1"/>
</dbReference>
<dbReference type="GO" id="GO:0003677">
    <property type="term" value="F:DNA binding"/>
    <property type="evidence" value="ECO:0007669"/>
    <property type="project" value="UniProtKB-KW"/>
</dbReference>
<feature type="domain" description="HTH cro/C1-type" evidence="3">
    <location>
        <begin position="39"/>
        <end position="92"/>
    </location>
</feature>
<dbReference type="GeneID" id="83695847"/>
<dbReference type="PANTHER" id="PTHR46797:SF1">
    <property type="entry name" value="METHYLPHOSPHONATE SYNTHASE"/>
    <property type="match status" value="1"/>
</dbReference>
<dbReference type="InterPro" id="IPR013096">
    <property type="entry name" value="Cupin_2"/>
</dbReference>
<sequence length="231" mass="25461">MSFESDLSPEMLKPTQSPDNRPDARGPKTLEQAIAESTRQMRKARRLTLAELAGRVGISRQMLSKIENAQTSASLATVDALAQGLEVPVTSLFRGADYETQAVFVKNGGGQETIRRGSHLGHLYHLLGKLTGHHSNLEPLLVTLTEDSETVPLFQHAGTEFVYVLEGEMEYQHQETTYHMQVGDSITFDGEGIHGATKILQAPVRFLSVFVSDEKVLHSFEPEEGSATEEQ</sequence>
<keyword evidence="5" id="KW-1185">Reference proteome</keyword>
<dbReference type="Pfam" id="PF07883">
    <property type="entry name" value="Cupin_2"/>
    <property type="match status" value="1"/>
</dbReference>
<name>A0AAJ6AGJ6_9MICC</name>
<dbReference type="PANTHER" id="PTHR46797">
    <property type="entry name" value="HTH-TYPE TRANSCRIPTIONAL REGULATOR"/>
    <property type="match status" value="1"/>
</dbReference>
<protein>
    <submittedName>
        <fullName evidence="4">XRE family transcriptional regulator</fullName>
    </submittedName>
</protein>
<dbReference type="Gene3D" id="2.60.120.10">
    <property type="entry name" value="Jelly Rolls"/>
    <property type="match status" value="1"/>
</dbReference>